<organism evidence="1">
    <name type="scientific">Arundo donax</name>
    <name type="common">Giant reed</name>
    <name type="synonym">Donax arundinaceus</name>
    <dbReference type="NCBI Taxonomy" id="35708"/>
    <lineage>
        <taxon>Eukaryota</taxon>
        <taxon>Viridiplantae</taxon>
        <taxon>Streptophyta</taxon>
        <taxon>Embryophyta</taxon>
        <taxon>Tracheophyta</taxon>
        <taxon>Spermatophyta</taxon>
        <taxon>Magnoliopsida</taxon>
        <taxon>Liliopsida</taxon>
        <taxon>Poales</taxon>
        <taxon>Poaceae</taxon>
        <taxon>PACMAD clade</taxon>
        <taxon>Arundinoideae</taxon>
        <taxon>Arundineae</taxon>
        <taxon>Arundo</taxon>
    </lineage>
</organism>
<accession>A0A0A9F627</accession>
<proteinExistence type="predicted"/>
<dbReference type="EMBL" id="GBRH01194168">
    <property type="protein sequence ID" value="JAE03728.1"/>
    <property type="molecule type" value="Transcribed_RNA"/>
</dbReference>
<evidence type="ECO:0000313" key="1">
    <source>
        <dbReference type="EMBL" id="JAE03728.1"/>
    </source>
</evidence>
<reference evidence="1" key="2">
    <citation type="journal article" date="2015" name="Data Brief">
        <title>Shoot transcriptome of the giant reed, Arundo donax.</title>
        <authorList>
            <person name="Barrero R.A."/>
            <person name="Guerrero F.D."/>
            <person name="Moolhuijzen P."/>
            <person name="Goolsby J.A."/>
            <person name="Tidwell J."/>
            <person name="Bellgard S.E."/>
            <person name="Bellgard M.I."/>
        </authorList>
    </citation>
    <scope>NUCLEOTIDE SEQUENCE</scope>
    <source>
        <tissue evidence="1">Shoot tissue taken approximately 20 cm above the soil surface</tissue>
    </source>
</reference>
<name>A0A0A9F627_ARUDO</name>
<dbReference type="AlphaFoldDB" id="A0A0A9F627"/>
<reference evidence="1" key="1">
    <citation type="submission" date="2014-09" db="EMBL/GenBank/DDBJ databases">
        <authorList>
            <person name="Magalhaes I.L.F."/>
            <person name="Oliveira U."/>
            <person name="Santos F.R."/>
            <person name="Vidigal T.H.D.A."/>
            <person name="Brescovit A.D."/>
            <person name="Santos A.J."/>
        </authorList>
    </citation>
    <scope>NUCLEOTIDE SEQUENCE</scope>
    <source>
        <tissue evidence="1">Shoot tissue taken approximately 20 cm above the soil surface</tissue>
    </source>
</reference>
<protein>
    <submittedName>
        <fullName evidence="1">Uncharacterized protein</fullName>
    </submittedName>
</protein>
<sequence length="86" mass="10011">MTFRLYVPSGTENFNDIYECFFGSSTSKSSQIKGKMALDCHHNVHLSFRFLYACRWLCCILASRYQRDAYTLQAPNVSICYLQVHL</sequence>